<protein>
    <submittedName>
        <fullName evidence="1">Uncharacterized protein</fullName>
    </submittedName>
</protein>
<dbReference type="KEGG" id="app:CAP2UW1_3543"/>
<dbReference type="HOGENOM" id="CLU_1840704_0_0_4"/>
<reference evidence="1" key="2">
    <citation type="submission" date="2009-09" db="EMBL/GenBank/DDBJ databases">
        <title>Complete sequence of chromosome of Candidatus Accumulibacter phosphatis clade IIA str. UW-1.</title>
        <authorList>
            <consortium name="US DOE Joint Genome Institute"/>
            <person name="Martin H.G."/>
            <person name="Ivanova N."/>
            <person name="Kunin V."/>
            <person name="Warnecke F."/>
            <person name="Barry K."/>
            <person name="He S."/>
            <person name="Salamov A."/>
            <person name="Szeto E."/>
            <person name="Dalin E."/>
            <person name="Pangilinan J.L."/>
            <person name="Lapidus A."/>
            <person name="Lowry S."/>
            <person name="Kyrpides N.C."/>
            <person name="McMahon K.D."/>
            <person name="Hugenholtz P."/>
        </authorList>
    </citation>
    <scope>NUCLEOTIDE SEQUENCE [LARGE SCALE GENOMIC DNA]</scope>
    <source>
        <strain evidence="1">UW-1</strain>
    </source>
</reference>
<organism evidence="1">
    <name type="scientific">Accumulibacter regalis</name>
    <dbReference type="NCBI Taxonomy" id="522306"/>
    <lineage>
        <taxon>Bacteria</taxon>
        <taxon>Pseudomonadati</taxon>
        <taxon>Pseudomonadota</taxon>
        <taxon>Betaproteobacteria</taxon>
        <taxon>Candidatus Accumulibacter</taxon>
    </lineage>
</organism>
<dbReference type="EMBL" id="CP001715">
    <property type="protein sequence ID" value="ACV36800.1"/>
    <property type="molecule type" value="Genomic_DNA"/>
</dbReference>
<dbReference type="SUPFAM" id="SSF75708">
    <property type="entry name" value="Chemotaxis phosphatase CheZ"/>
    <property type="match status" value="1"/>
</dbReference>
<proteinExistence type="predicted"/>
<evidence type="ECO:0000313" key="1">
    <source>
        <dbReference type="EMBL" id="ACV36800.1"/>
    </source>
</evidence>
<gene>
    <name evidence="1" type="ordered locus">CAP2UW1_3543</name>
</gene>
<sequence length="139" mass="16261">MRSAVNIMEAADVLESKHRRLFFWRQRPPGFDSVRAEIEQRARSQMSNGSAACRYQDLSGQVARKIDRLVFQVLAIRQTGRQFDLKVTYHPRVSQWVSDGGKRDSWEKFEDCHTEHVQSYEWYGVELLLREEVLKSDGA</sequence>
<name>C7RJV9_ACCRE</name>
<accession>C7RJV9</accession>
<reference evidence="1" key="1">
    <citation type="submission" date="2009-08" db="EMBL/GenBank/DDBJ databases">
        <authorList>
            <consortium name="US DOE Joint Genome Institute"/>
            <person name="Lucas S."/>
            <person name="Copeland A."/>
            <person name="Lapidus A."/>
            <person name="Glavina del Rio T."/>
            <person name="Dalin E."/>
            <person name="Tice H."/>
            <person name="Bruce D."/>
            <person name="Barry K."/>
            <person name="Pitluck S."/>
            <person name="Lowry S."/>
            <person name="Larimer F."/>
            <person name="Land M."/>
            <person name="Hauser L."/>
            <person name="Kyrpides N."/>
            <person name="Ivanova N."/>
            <person name="McMahon K.D."/>
            <person name="Hugenholtz P."/>
        </authorList>
    </citation>
    <scope>NUCLEOTIDE SEQUENCE</scope>
    <source>
        <strain evidence="1">UW-1</strain>
    </source>
</reference>
<dbReference type="AlphaFoldDB" id="C7RJV9"/>